<keyword evidence="1" id="KW-1133">Transmembrane helix</keyword>
<feature type="transmembrane region" description="Helical" evidence="1">
    <location>
        <begin position="43"/>
        <end position="64"/>
    </location>
</feature>
<gene>
    <name evidence="2" type="ordered locus">Mzhil_0621</name>
</gene>
<feature type="transmembrane region" description="Helical" evidence="1">
    <location>
        <begin position="76"/>
        <end position="95"/>
    </location>
</feature>
<proteinExistence type="predicted"/>
<keyword evidence="1" id="KW-0472">Membrane</keyword>
<evidence type="ECO:0000313" key="3">
    <source>
        <dbReference type="Proteomes" id="UP000006622"/>
    </source>
</evidence>
<dbReference type="KEGG" id="mzh:Mzhil_0621"/>
<dbReference type="Proteomes" id="UP000006622">
    <property type="component" value="Chromosome"/>
</dbReference>
<dbReference type="STRING" id="679901.Mzhil_0621"/>
<dbReference type="HOGENOM" id="CLU_101652_0_0_2"/>
<accession>F7XQI6</accession>
<evidence type="ECO:0000256" key="1">
    <source>
        <dbReference type="SAM" id="Phobius"/>
    </source>
</evidence>
<organism evidence="2 3">
    <name type="scientific">Methanosalsum zhilinae (strain DSM 4017 / NBRC 107636 / OCM 62 / WeN5)</name>
    <name type="common">Methanohalophilus zhilinae</name>
    <dbReference type="NCBI Taxonomy" id="679901"/>
    <lineage>
        <taxon>Archaea</taxon>
        <taxon>Methanobacteriati</taxon>
        <taxon>Methanobacteriota</taxon>
        <taxon>Stenosarchaea group</taxon>
        <taxon>Methanomicrobia</taxon>
        <taxon>Methanosarcinales</taxon>
        <taxon>Methanosarcinaceae</taxon>
        <taxon>Methanosalsum</taxon>
    </lineage>
</organism>
<keyword evidence="3" id="KW-1185">Reference proteome</keyword>
<feature type="transmembrane region" description="Helical" evidence="1">
    <location>
        <begin position="101"/>
        <end position="120"/>
    </location>
</feature>
<feature type="transmembrane region" description="Helical" evidence="1">
    <location>
        <begin position="7"/>
        <end position="31"/>
    </location>
</feature>
<keyword evidence="1" id="KW-0812">Transmembrane</keyword>
<dbReference type="AlphaFoldDB" id="F7XQI6"/>
<name>F7XQI6_METZD</name>
<sequence>MESKLRYYFGSMVFLSGLILSIAGIGFGIFVNLMWTSDPLEIITTYSLLGIGLCFILLGINLMIRQRRPYGFYSNWIMVLGFVLSISGVIYFITIFENNWIYPYVTYLSFLYASGICLLSGNAFGNAVLKVIEENSTNFGEKASSKQYNVEDIEKEVEKTLSQAYSNNSNFSAFNLDVKDDKSDFRLSKTFTESQQEKIEIQDSILEAKGLQNTLTGKVNTNDYALDITSKMLSETMKKNSENQNKKFINKFKNKFNSKRK</sequence>
<evidence type="ECO:0000313" key="2">
    <source>
        <dbReference type="EMBL" id="AEH60488.1"/>
    </source>
</evidence>
<protein>
    <submittedName>
        <fullName evidence="2">Uncharacterized protein</fullName>
    </submittedName>
</protein>
<dbReference type="EMBL" id="CP002101">
    <property type="protein sequence ID" value="AEH60488.1"/>
    <property type="molecule type" value="Genomic_DNA"/>
</dbReference>
<reference evidence="2" key="1">
    <citation type="submission" date="2010-07" db="EMBL/GenBank/DDBJ databases">
        <title>The complete genome of Methanosalsum zhilinae DSM 4017.</title>
        <authorList>
            <consortium name="US DOE Joint Genome Institute (JGI-PGF)"/>
            <person name="Lucas S."/>
            <person name="Copeland A."/>
            <person name="Lapidus A."/>
            <person name="Glavina del Rio T."/>
            <person name="Dalin E."/>
            <person name="Tice H."/>
            <person name="Bruce D."/>
            <person name="Goodwin L."/>
            <person name="Pitluck S."/>
            <person name="Kyrpides N."/>
            <person name="Mavromatis K."/>
            <person name="Ovchinnikova G."/>
            <person name="Daligault H."/>
            <person name="Detter J.C."/>
            <person name="Han C."/>
            <person name="Tapia R."/>
            <person name="Larimer F."/>
            <person name="Land M."/>
            <person name="Hauser L."/>
            <person name="Markowitz V."/>
            <person name="Cheng J.-F."/>
            <person name="Hugenholtz P."/>
            <person name="Woyke T."/>
            <person name="Wu D."/>
            <person name="Spring S."/>
            <person name="Schueler E."/>
            <person name="Brambilla E."/>
            <person name="Klenk H.-P."/>
            <person name="Eisen J.A."/>
        </authorList>
    </citation>
    <scope>NUCLEOTIDE SEQUENCE</scope>
    <source>
        <strain evidence="2">DSM 4017</strain>
    </source>
</reference>